<dbReference type="NCBIfam" id="TIGR03544">
    <property type="entry name" value="DivI1A_domain"/>
    <property type="match status" value="1"/>
</dbReference>
<keyword evidence="2" id="KW-1185">Reference proteome</keyword>
<organism evidence="1 2">
    <name type="scientific">Plantactinospora solaniradicis</name>
    <dbReference type="NCBI Taxonomy" id="1723736"/>
    <lineage>
        <taxon>Bacteria</taxon>
        <taxon>Bacillati</taxon>
        <taxon>Actinomycetota</taxon>
        <taxon>Actinomycetes</taxon>
        <taxon>Micromonosporales</taxon>
        <taxon>Micromonosporaceae</taxon>
        <taxon>Plantactinospora</taxon>
    </lineage>
</organism>
<dbReference type="InterPro" id="IPR019933">
    <property type="entry name" value="DivIVA_domain"/>
</dbReference>
<dbReference type="EMBL" id="JBHSPR010000010">
    <property type="protein sequence ID" value="MFC6017550.1"/>
    <property type="molecule type" value="Genomic_DNA"/>
</dbReference>
<comment type="caution">
    <text evidence="1">The sequence shown here is derived from an EMBL/GenBank/DDBJ whole genome shotgun (WGS) entry which is preliminary data.</text>
</comment>
<protein>
    <submittedName>
        <fullName evidence="1">DivIVA domain-containing protein</fullName>
    </submittedName>
</protein>
<evidence type="ECO:0000313" key="1">
    <source>
        <dbReference type="EMBL" id="MFC6017550.1"/>
    </source>
</evidence>
<name>A0ABW1K7N9_9ACTN</name>
<proteinExistence type="predicted"/>
<sequence length="102" mass="12017">MLRWLFRWEGHPLRRLESAYRSAPHRPLMPSQVRLRRFTPVGFGRRGVDPDEVTEFLDQVAGDLARAYTELAGVREQNARIKTALRRWQSQQVPTAYELARR</sequence>
<reference evidence="2" key="1">
    <citation type="journal article" date="2019" name="Int. J. Syst. Evol. Microbiol.">
        <title>The Global Catalogue of Microorganisms (GCM) 10K type strain sequencing project: providing services to taxonomists for standard genome sequencing and annotation.</title>
        <authorList>
            <consortium name="The Broad Institute Genomics Platform"/>
            <consortium name="The Broad Institute Genome Sequencing Center for Infectious Disease"/>
            <person name="Wu L."/>
            <person name="Ma J."/>
        </authorList>
    </citation>
    <scope>NUCLEOTIDE SEQUENCE [LARGE SCALE GENOMIC DNA]</scope>
    <source>
        <strain evidence="2">ZS-35-S2</strain>
    </source>
</reference>
<accession>A0ABW1K7N9</accession>
<evidence type="ECO:0000313" key="2">
    <source>
        <dbReference type="Proteomes" id="UP001596203"/>
    </source>
</evidence>
<dbReference type="RefSeq" id="WP_377422850.1">
    <property type="nucleotide sequence ID" value="NZ_JBHSPR010000010.1"/>
</dbReference>
<dbReference type="Gene3D" id="6.10.250.660">
    <property type="match status" value="1"/>
</dbReference>
<gene>
    <name evidence="1" type="ORF">ACFP2T_15210</name>
</gene>
<dbReference type="Proteomes" id="UP001596203">
    <property type="component" value="Unassembled WGS sequence"/>
</dbReference>